<dbReference type="InterPro" id="IPR018376">
    <property type="entry name" value="Enoyl-CoA_hyd/isom_CS"/>
</dbReference>
<dbReference type="CDD" id="cd06558">
    <property type="entry name" value="crotonase-like"/>
    <property type="match status" value="1"/>
</dbReference>
<dbReference type="Proteomes" id="UP000199382">
    <property type="component" value="Unassembled WGS sequence"/>
</dbReference>
<evidence type="ECO:0000313" key="7">
    <source>
        <dbReference type="EMBL" id="SDJ29820.1"/>
    </source>
</evidence>
<evidence type="ECO:0000256" key="3">
    <source>
        <dbReference type="ARBA" id="ARBA00022832"/>
    </source>
</evidence>
<dbReference type="GO" id="GO:0016853">
    <property type="term" value="F:isomerase activity"/>
    <property type="evidence" value="ECO:0007669"/>
    <property type="project" value="UniProtKB-KW"/>
</dbReference>
<dbReference type="RefSeq" id="WP_093154084.1">
    <property type="nucleotide sequence ID" value="NZ_FNEK01000015.1"/>
</dbReference>
<dbReference type="InterPro" id="IPR001753">
    <property type="entry name" value="Enoyl-CoA_hydra/iso"/>
</dbReference>
<dbReference type="OrthoDB" id="9781757at2"/>
<evidence type="ECO:0000256" key="2">
    <source>
        <dbReference type="ARBA" id="ARBA00005254"/>
    </source>
</evidence>
<organism evidence="7 8">
    <name type="scientific">Aliiruegeria lutimaris</name>
    <dbReference type="NCBI Taxonomy" id="571298"/>
    <lineage>
        <taxon>Bacteria</taxon>
        <taxon>Pseudomonadati</taxon>
        <taxon>Pseudomonadota</taxon>
        <taxon>Alphaproteobacteria</taxon>
        <taxon>Rhodobacterales</taxon>
        <taxon>Roseobacteraceae</taxon>
        <taxon>Aliiruegeria</taxon>
    </lineage>
</organism>
<dbReference type="NCBIfam" id="NF005699">
    <property type="entry name" value="PRK07509.1"/>
    <property type="match status" value="1"/>
</dbReference>
<dbReference type="InterPro" id="IPR014748">
    <property type="entry name" value="Enoyl-CoA_hydra_C"/>
</dbReference>
<protein>
    <submittedName>
        <fullName evidence="7">Enoyl-CoA hydratase/carnithine racemase</fullName>
    </submittedName>
</protein>
<comment type="similarity">
    <text evidence="2 6">Belongs to the enoyl-CoA hydratase/isomerase family.</text>
</comment>
<keyword evidence="8" id="KW-1185">Reference proteome</keyword>
<dbReference type="PANTHER" id="PTHR43149:SF1">
    <property type="entry name" value="DELTA(3,5)-DELTA(2,4)-DIENOYL-COA ISOMERASE, MITOCHONDRIAL"/>
    <property type="match status" value="1"/>
</dbReference>
<dbReference type="PROSITE" id="PS00166">
    <property type="entry name" value="ENOYL_COA_HYDRATASE"/>
    <property type="match status" value="1"/>
</dbReference>
<evidence type="ECO:0000313" key="8">
    <source>
        <dbReference type="Proteomes" id="UP000199382"/>
    </source>
</evidence>
<dbReference type="Gene3D" id="3.90.226.10">
    <property type="entry name" value="2-enoyl-CoA Hydratase, Chain A, domain 1"/>
    <property type="match status" value="1"/>
</dbReference>
<name>A0A1G8SMI3_9RHOB</name>
<dbReference type="InterPro" id="IPR029045">
    <property type="entry name" value="ClpP/crotonase-like_dom_sf"/>
</dbReference>
<proteinExistence type="inferred from homology"/>
<evidence type="ECO:0000256" key="1">
    <source>
        <dbReference type="ARBA" id="ARBA00005005"/>
    </source>
</evidence>
<dbReference type="Pfam" id="PF00378">
    <property type="entry name" value="ECH_1"/>
    <property type="match status" value="1"/>
</dbReference>
<comment type="pathway">
    <text evidence="1">Lipid metabolism; fatty acid beta-oxidation.</text>
</comment>
<keyword evidence="5" id="KW-0413">Isomerase</keyword>
<dbReference type="Gene3D" id="1.10.12.10">
    <property type="entry name" value="Lyase 2-enoyl-coa Hydratase, Chain A, domain 2"/>
    <property type="match status" value="1"/>
</dbReference>
<dbReference type="AlphaFoldDB" id="A0A1G8SMI3"/>
<sequence>MSQEFVELIGADEAIAEVRLNRPEKKNALTLEMLDALVAAGKELASKPGLRAVILSGEGGDFSAGLDTGALMAMAGKMDAIKQEMLSPPECEIANRFQLPAVVWSQLAVPVIAALEGVCFGGGAQIALGADFRVARPDMRFSIMEGKWGLIPDMGISQSLPKLLPADRAKELIMTARVITGAEAHALGLVTRLSDAPRQEARAFAEALAGRSPDAIRSGKQLVDAIYAGQPAEHLRLEAVLQAELMGAPNQVETIMANMQKRPPVYR</sequence>
<evidence type="ECO:0000256" key="6">
    <source>
        <dbReference type="RuleBase" id="RU003707"/>
    </source>
</evidence>
<dbReference type="SUPFAM" id="SSF52096">
    <property type="entry name" value="ClpP/crotonase"/>
    <property type="match status" value="1"/>
</dbReference>
<dbReference type="STRING" id="571298.SAMN04488026_101540"/>
<dbReference type="GO" id="GO:0006635">
    <property type="term" value="P:fatty acid beta-oxidation"/>
    <property type="evidence" value="ECO:0007669"/>
    <property type="project" value="UniProtKB-UniPathway"/>
</dbReference>
<gene>
    <name evidence="7" type="ORF">SAMN04488026_101540</name>
</gene>
<accession>A0A1G8SMI3</accession>
<keyword evidence="4" id="KW-0443">Lipid metabolism</keyword>
<dbReference type="UniPathway" id="UPA00659"/>
<keyword evidence="3" id="KW-0276">Fatty acid metabolism</keyword>
<dbReference type="PANTHER" id="PTHR43149">
    <property type="entry name" value="ENOYL-COA HYDRATASE"/>
    <property type="match status" value="1"/>
</dbReference>
<evidence type="ECO:0000256" key="5">
    <source>
        <dbReference type="ARBA" id="ARBA00023235"/>
    </source>
</evidence>
<evidence type="ECO:0000256" key="4">
    <source>
        <dbReference type="ARBA" id="ARBA00023098"/>
    </source>
</evidence>
<reference evidence="7 8" key="1">
    <citation type="submission" date="2016-10" db="EMBL/GenBank/DDBJ databases">
        <authorList>
            <person name="de Groot N.N."/>
        </authorList>
    </citation>
    <scope>NUCLEOTIDE SEQUENCE [LARGE SCALE GENOMIC DNA]</scope>
    <source>
        <strain evidence="7 8">DSM 25294</strain>
    </source>
</reference>
<dbReference type="InterPro" id="IPR045002">
    <property type="entry name" value="Ech1-like"/>
</dbReference>
<dbReference type="EMBL" id="FNEK01000015">
    <property type="protein sequence ID" value="SDJ29820.1"/>
    <property type="molecule type" value="Genomic_DNA"/>
</dbReference>